<reference evidence="1 2" key="1">
    <citation type="submission" date="2018-08" db="EMBL/GenBank/DDBJ databases">
        <title>A genome reference for cultivated species of the human gut microbiota.</title>
        <authorList>
            <person name="Zou Y."/>
            <person name="Xue W."/>
            <person name="Luo G."/>
        </authorList>
    </citation>
    <scope>NUCLEOTIDE SEQUENCE [LARGE SCALE GENOMIC DNA]</scope>
    <source>
        <strain evidence="1 2">AM09-9</strain>
    </source>
</reference>
<dbReference type="Proteomes" id="UP000285832">
    <property type="component" value="Unassembled WGS sequence"/>
</dbReference>
<dbReference type="EMBL" id="QRMI01000017">
    <property type="protein sequence ID" value="RHJ61219.1"/>
    <property type="molecule type" value="Genomic_DNA"/>
</dbReference>
<accession>A0A415D4Z2</accession>
<protein>
    <submittedName>
        <fullName evidence="1">Uncharacterized protein</fullName>
    </submittedName>
</protein>
<evidence type="ECO:0000313" key="1">
    <source>
        <dbReference type="EMBL" id="RHJ61219.1"/>
    </source>
</evidence>
<evidence type="ECO:0000313" key="2">
    <source>
        <dbReference type="Proteomes" id="UP000285832"/>
    </source>
</evidence>
<comment type="caution">
    <text evidence="1">The sequence shown here is derived from an EMBL/GenBank/DDBJ whole genome shotgun (WGS) entry which is preliminary data.</text>
</comment>
<name>A0A415D4Z2_9FIRM</name>
<organism evidence="1 2">
    <name type="scientific">[Ruminococcus] lactaris</name>
    <dbReference type="NCBI Taxonomy" id="46228"/>
    <lineage>
        <taxon>Bacteria</taxon>
        <taxon>Bacillati</taxon>
        <taxon>Bacillota</taxon>
        <taxon>Clostridia</taxon>
        <taxon>Lachnospirales</taxon>
        <taxon>Lachnospiraceae</taxon>
        <taxon>Mediterraneibacter</taxon>
    </lineage>
</organism>
<gene>
    <name evidence="1" type="ORF">DW116_07710</name>
</gene>
<proteinExistence type="predicted"/>
<dbReference type="RefSeq" id="WP_118279063.1">
    <property type="nucleotide sequence ID" value="NZ_CAUGJR010000002.1"/>
</dbReference>
<sequence>MWKEPKTDWSESDYFNYEDYNRIKNNIAYLQGVALTLYADVSMKEMGSDKASYADFPYADEFNSLEDNLESLMNDTFAFADTDKKMWIDNGRTPSYEDLNRLESSCLAFYNGYTTQKLTQQRLSIVLGRVQSAIKC</sequence>
<dbReference type="AlphaFoldDB" id="A0A415D4Z2"/>